<feature type="compositionally biased region" description="Low complexity" evidence="1">
    <location>
        <begin position="277"/>
        <end position="293"/>
    </location>
</feature>
<proteinExistence type="predicted"/>
<dbReference type="AlphaFoldDB" id="A0A9R1UR60"/>
<evidence type="ECO:0000313" key="4">
    <source>
        <dbReference type="Proteomes" id="UP000235145"/>
    </source>
</evidence>
<sequence length="543" mass="60524">MPNAASLPLPFATPCMFLGAQAPGPLPRQNSTSRPPERQAPFSTPHEAGDESETYHNTWLYFLFSCVCDSVSTTLYPARFLTTGIRARFRSLEEALLCQKDLDVVLGDKLEKMEKIDEDVWNSKDKKAGEVITLSRSKSDVFNIINETMTSGTMGALSNMYEKPPTTNKVFLMRELLTTRMNEEILFTIHINNLNSILCRLSSVGINFDDEIQVALLLTSLSDSWSGTVTVVTSFVGASVMTFEGVIDLFLGEDIRCKNQGESSSFGLLNMERGRQNNRNSGSNGSRGKSSSRTWKNVKCWNCQEVVRVKSQYPNPKKGLNIAGSKNVSEDDTLLLSMESSVDSWVVDSGASFQSMDKGETMVNLKHRDFRKLRLENDEILKVTGMGDIDLVTSLGTTLNLKNVGRVVNGNMVIVRGMKFGSLYMVEVPAEGCMVVPVKHDKIWLAKYTAKRVHFANMKFRAKGMLAERVQKSIPFRGFCDSRSTGRVRSTVTKSLWVLKTRTKKFSPIECLQSMESVSGPRCIFGTGGMSKSVKTWIGRWLD</sequence>
<feature type="region of interest" description="Disordered" evidence="1">
    <location>
        <begin position="23"/>
        <end position="50"/>
    </location>
</feature>
<name>A0A9R1UR60_LACSA</name>
<comment type="caution">
    <text evidence="3">The sequence shown here is derived from an EMBL/GenBank/DDBJ whole genome shotgun (WGS) entry which is preliminary data.</text>
</comment>
<dbReference type="Proteomes" id="UP000235145">
    <property type="component" value="Unassembled WGS sequence"/>
</dbReference>
<dbReference type="InterPro" id="IPR054722">
    <property type="entry name" value="PolX-like_BBD"/>
</dbReference>
<gene>
    <name evidence="3" type="ORF">LSAT_V11C800390110</name>
</gene>
<protein>
    <recommendedName>
        <fullName evidence="2">Retrovirus-related Pol polyprotein from transposon TNT 1-94-like beta-barrel domain-containing protein</fullName>
    </recommendedName>
</protein>
<reference evidence="3 4" key="1">
    <citation type="journal article" date="2017" name="Nat. Commun.">
        <title>Genome assembly with in vitro proximity ligation data and whole-genome triplication in lettuce.</title>
        <authorList>
            <person name="Reyes-Chin-Wo S."/>
            <person name="Wang Z."/>
            <person name="Yang X."/>
            <person name="Kozik A."/>
            <person name="Arikit S."/>
            <person name="Song C."/>
            <person name="Xia L."/>
            <person name="Froenicke L."/>
            <person name="Lavelle D.O."/>
            <person name="Truco M.J."/>
            <person name="Xia R."/>
            <person name="Zhu S."/>
            <person name="Xu C."/>
            <person name="Xu H."/>
            <person name="Xu X."/>
            <person name="Cox K."/>
            <person name="Korf I."/>
            <person name="Meyers B.C."/>
            <person name="Michelmore R.W."/>
        </authorList>
    </citation>
    <scope>NUCLEOTIDE SEQUENCE [LARGE SCALE GENOMIC DNA]</scope>
    <source>
        <strain evidence="4">cv. Salinas</strain>
        <tissue evidence="3">Seedlings</tissue>
    </source>
</reference>
<accession>A0A9R1UR60</accession>
<feature type="domain" description="Retrovirus-related Pol polyprotein from transposon TNT 1-94-like beta-barrel" evidence="2">
    <location>
        <begin position="345"/>
        <end position="404"/>
    </location>
</feature>
<evidence type="ECO:0000256" key="1">
    <source>
        <dbReference type="SAM" id="MobiDB-lite"/>
    </source>
</evidence>
<evidence type="ECO:0000313" key="3">
    <source>
        <dbReference type="EMBL" id="KAJ0191430.1"/>
    </source>
</evidence>
<dbReference type="EMBL" id="NBSK02000008">
    <property type="protein sequence ID" value="KAJ0191430.1"/>
    <property type="molecule type" value="Genomic_DNA"/>
</dbReference>
<feature type="region of interest" description="Disordered" evidence="1">
    <location>
        <begin position="268"/>
        <end position="293"/>
    </location>
</feature>
<dbReference type="Pfam" id="PF22936">
    <property type="entry name" value="Pol_BBD"/>
    <property type="match status" value="1"/>
</dbReference>
<keyword evidence="4" id="KW-1185">Reference proteome</keyword>
<organism evidence="3 4">
    <name type="scientific">Lactuca sativa</name>
    <name type="common">Garden lettuce</name>
    <dbReference type="NCBI Taxonomy" id="4236"/>
    <lineage>
        <taxon>Eukaryota</taxon>
        <taxon>Viridiplantae</taxon>
        <taxon>Streptophyta</taxon>
        <taxon>Embryophyta</taxon>
        <taxon>Tracheophyta</taxon>
        <taxon>Spermatophyta</taxon>
        <taxon>Magnoliopsida</taxon>
        <taxon>eudicotyledons</taxon>
        <taxon>Gunneridae</taxon>
        <taxon>Pentapetalae</taxon>
        <taxon>asterids</taxon>
        <taxon>campanulids</taxon>
        <taxon>Asterales</taxon>
        <taxon>Asteraceae</taxon>
        <taxon>Cichorioideae</taxon>
        <taxon>Cichorieae</taxon>
        <taxon>Lactucinae</taxon>
        <taxon>Lactuca</taxon>
    </lineage>
</organism>
<evidence type="ECO:0000259" key="2">
    <source>
        <dbReference type="Pfam" id="PF22936"/>
    </source>
</evidence>
<dbReference type="Pfam" id="PF14223">
    <property type="entry name" value="Retrotran_gag_2"/>
    <property type="match status" value="1"/>
</dbReference>